<dbReference type="PROSITE" id="PS51819">
    <property type="entry name" value="VOC"/>
    <property type="match status" value="1"/>
</dbReference>
<reference evidence="2 3" key="1">
    <citation type="submission" date="2019-11" db="EMBL/GenBank/DDBJ databases">
        <title>Comparative genomics of hydrocarbon-degrading Desulfosarcina strains.</title>
        <authorList>
            <person name="Watanabe M."/>
            <person name="Kojima H."/>
            <person name="Fukui M."/>
        </authorList>
    </citation>
    <scope>NUCLEOTIDE SEQUENCE [LARGE SCALE GENOMIC DNA]</scope>
    <source>
        <strain evidence="2 3">28bB2T</strain>
        <plasmid evidence="3">do28_1 dna</plasmid>
    </source>
</reference>
<protein>
    <recommendedName>
        <fullName evidence="1">VOC domain-containing protein</fullName>
    </recommendedName>
</protein>
<dbReference type="Proteomes" id="UP000425960">
    <property type="component" value="Plasmid Do28_1"/>
</dbReference>
<sequence>MPLPAAIKRTNTILYARRWKETVTFYRDRLGLEIAFQCNWFVEFRLTPTAFLSVADQSRATISSADGKGITLSFQIDNLQTANNAFIMDGLVPTKIRSNVMGADVFYLFDPEGNRIEFWSPLVQRREI</sequence>
<dbReference type="SUPFAM" id="SSF54593">
    <property type="entry name" value="Glyoxalase/Bleomycin resistance protein/Dihydroxybiphenyl dioxygenase"/>
    <property type="match status" value="1"/>
</dbReference>
<organism evidence="2 3">
    <name type="scientific">Desulfosarcina ovata subsp. sediminis</name>
    <dbReference type="NCBI Taxonomy" id="885957"/>
    <lineage>
        <taxon>Bacteria</taxon>
        <taxon>Pseudomonadati</taxon>
        <taxon>Thermodesulfobacteriota</taxon>
        <taxon>Desulfobacteria</taxon>
        <taxon>Desulfobacterales</taxon>
        <taxon>Desulfosarcinaceae</taxon>
        <taxon>Desulfosarcina</taxon>
    </lineage>
</organism>
<name>A0A5K8A2Q1_9BACT</name>
<dbReference type="Gene3D" id="3.10.180.10">
    <property type="entry name" value="2,3-Dihydroxybiphenyl 1,2-Dioxygenase, domain 1"/>
    <property type="match status" value="1"/>
</dbReference>
<evidence type="ECO:0000313" key="2">
    <source>
        <dbReference type="EMBL" id="BBO86688.1"/>
    </source>
</evidence>
<accession>A0A5K8A2Q1</accession>
<keyword evidence="2" id="KW-0614">Plasmid</keyword>
<dbReference type="EMBL" id="AP021877">
    <property type="protein sequence ID" value="BBO86688.1"/>
    <property type="molecule type" value="Genomic_DNA"/>
</dbReference>
<dbReference type="InterPro" id="IPR029068">
    <property type="entry name" value="Glyas_Bleomycin-R_OHBP_Dase"/>
</dbReference>
<geneLocation type="plasmid" evidence="3">
    <name>do28_1 dna</name>
</geneLocation>
<evidence type="ECO:0000313" key="3">
    <source>
        <dbReference type="Proteomes" id="UP000425960"/>
    </source>
</evidence>
<dbReference type="RefSeq" id="WP_155326275.1">
    <property type="nucleotide sequence ID" value="NZ_AP021877.1"/>
</dbReference>
<dbReference type="AlphaFoldDB" id="A0A5K8A2Q1"/>
<dbReference type="InterPro" id="IPR037523">
    <property type="entry name" value="VOC_core"/>
</dbReference>
<dbReference type="KEGG" id="dov:DSCO28_72540"/>
<proteinExistence type="predicted"/>
<evidence type="ECO:0000259" key="1">
    <source>
        <dbReference type="PROSITE" id="PS51819"/>
    </source>
</evidence>
<gene>
    <name evidence="2" type="ORF">DSCO28_72540</name>
</gene>
<feature type="domain" description="VOC" evidence="1">
    <location>
        <begin position="6"/>
        <end position="121"/>
    </location>
</feature>